<reference evidence="2 3" key="1">
    <citation type="journal article" date="2016" name="Nat. Commun.">
        <title>Thousands of microbial genomes shed light on interconnected biogeochemical processes in an aquifer system.</title>
        <authorList>
            <person name="Anantharaman K."/>
            <person name="Brown C.T."/>
            <person name="Hug L.A."/>
            <person name="Sharon I."/>
            <person name="Castelle C.J."/>
            <person name="Probst A.J."/>
            <person name="Thomas B.C."/>
            <person name="Singh A."/>
            <person name="Wilkins M.J."/>
            <person name="Karaoz U."/>
            <person name="Brodie E.L."/>
            <person name="Williams K.H."/>
            <person name="Hubbard S.S."/>
            <person name="Banfield J.F."/>
        </authorList>
    </citation>
    <scope>NUCLEOTIDE SEQUENCE [LARGE SCALE GENOMIC DNA]</scope>
</reference>
<protein>
    <submittedName>
        <fullName evidence="2">Uncharacterized protein</fullName>
    </submittedName>
</protein>
<evidence type="ECO:0000313" key="3">
    <source>
        <dbReference type="Proteomes" id="UP000177306"/>
    </source>
</evidence>
<proteinExistence type="predicted"/>
<keyword evidence="1" id="KW-0812">Transmembrane</keyword>
<accession>A0A1F6EHU8</accession>
<evidence type="ECO:0000256" key="1">
    <source>
        <dbReference type="SAM" id="Phobius"/>
    </source>
</evidence>
<dbReference type="EMBL" id="MFLY01000005">
    <property type="protein sequence ID" value="OGG73229.1"/>
    <property type="molecule type" value="Genomic_DNA"/>
</dbReference>
<feature type="transmembrane region" description="Helical" evidence="1">
    <location>
        <begin position="45"/>
        <end position="65"/>
    </location>
</feature>
<organism evidence="2 3">
    <name type="scientific">Candidatus Kaiserbacteria bacterium RIFCSPLOWO2_01_FULL_53_17</name>
    <dbReference type="NCBI Taxonomy" id="1798511"/>
    <lineage>
        <taxon>Bacteria</taxon>
        <taxon>Candidatus Kaiseribacteriota</taxon>
    </lineage>
</organism>
<dbReference type="AlphaFoldDB" id="A0A1F6EHU8"/>
<gene>
    <name evidence="2" type="ORF">A3A38_02445</name>
</gene>
<sequence>MNGGNDSSAEAFFQVTERPEWASIIQREVKTGWTPETVFTLWGPLFPIALFISLVLAAGIVYCCIRILQIRRAEWAHFHKHAHSVESEDVPRTHLRWNRIMEHANSDDEHKWRLAILESDIMLSELLDLQGYKGETMADKMKQVSRANFNAIDDAWEAHKVRNRVAHEGVEQQLTEREKNRVIGLYARVFREFGFI</sequence>
<keyword evidence="1" id="KW-1133">Transmembrane helix</keyword>
<comment type="caution">
    <text evidence="2">The sequence shown here is derived from an EMBL/GenBank/DDBJ whole genome shotgun (WGS) entry which is preliminary data.</text>
</comment>
<keyword evidence="1" id="KW-0472">Membrane</keyword>
<name>A0A1F6EHU8_9BACT</name>
<evidence type="ECO:0000313" key="2">
    <source>
        <dbReference type="EMBL" id="OGG73229.1"/>
    </source>
</evidence>
<dbReference type="Proteomes" id="UP000177306">
    <property type="component" value="Unassembled WGS sequence"/>
</dbReference>